<dbReference type="InterPro" id="IPR013785">
    <property type="entry name" value="Aldolase_TIM"/>
</dbReference>
<accession>A0ABV8MLG1</accession>
<gene>
    <name evidence="3" type="ORF">ACFOW7_00720</name>
</gene>
<reference evidence="4" key="1">
    <citation type="journal article" date="2019" name="Int. J. Syst. Evol. Microbiol.">
        <title>The Global Catalogue of Microorganisms (GCM) 10K type strain sequencing project: providing services to taxonomists for standard genome sequencing and annotation.</title>
        <authorList>
            <consortium name="The Broad Institute Genomics Platform"/>
            <consortium name="The Broad Institute Genome Sequencing Center for Infectious Disease"/>
            <person name="Wu L."/>
            <person name="Ma J."/>
        </authorList>
    </citation>
    <scope>NUCLEOTIDE SEQUENCE [LARGE SCALE GENOMIC DNA]</scope>
    <source>
        <strain evidence="4">LMG 29894</strain>
    </source>
</reference>
<organism evidence="3 4">
    <name type="scientific">Chitinimonas lacunae</name>
    <dbReference type="NCBI Taxonomy" id="1963018"/>
    <lineage>
        <taxon>Bacteria</taxon>
        <taxon>Pseudomonadati</taxon>
        <taxon>Pseudomonadota</taxon>
        <taxon>Betaproteobacteria</taxon>
        <taxon>Neisseriales</taxon>
        <taxon>Chitinibacteraceae</taxon>
        <taxon>Chitinimonas</taxon>
    </lineage>
</organism>
<evidence type="ECO:0000313" key="3">
    <source>
        <dbReference type="EMBL" id="MFC4157867.1"/>
    </source>
</evidence>
<dbReference type="SUPFAM" id="SSF51445">
    <property type="entry name" value="(Trans)glycosidases"/>
    <property type="match status" value="1"/>
</dbReference>
<dbReference type="PANTHER" id="PTHR35273">
    <property type="entry name" value="ALPHA-1,4 POLYGALACTOSAMINIDASE, PUTATIVE (AFU_ORTHOLOGUE AFUA_3G07890)-RELATED"/>
    <property type="match status" value="1"/>
</dbReference>
<dbReference type="EMBL" id="JBHSBU010000001">
    <property type="protein sequence ID" value="MFC4157867.1"/>
    <property type="molecule type" value="Genomic_DNA"/>
</dbReference>
<evidence type="ECO:0000256" key="1">
    <source>
        <dbReference type="SAM" id="SignalP"/>
    </source>
</evidence>
<dbReference type="Pfam" id="PF03537">
    <property type="entry name" value="Glyco_hydro_114"/>
    <property type="match status" value="1"/>
</dbReference>
<sequence length="257" mass="28179">MPSLITTGISLLFALVLSFHSHPVEAAGPAIGSSWHLQLDGRLKMPDRQLYDIDLYDTPAATIASLRAAGRIVICYFSAGTFEDWRPDGAGFPEAALGKPLADWPGERWLDIRHPTVRQIMLDRLGLAQQKGCDGVDPDNVDGYSNDTGLPLGAADQLDYNRFLADAAHARGLLIGLKNAVALAPDLVAQFDFAINESCYRYRECGVYQNFIAQGKAVFIAEYRQPSSVWCQDAARNRFSLQFFRRGLNSVGTPCPG</sequence>
<feature type="signal peptide" evidence="1">
    <location>
        <begin position="1"/>
        <end position="26"/>
    </location>
</feature>
<dbReference type="RefSeq" id="WP_378159961.1">
    <property type="nucleotide sequence ID" value="NZ_JBHSBU010000001.1"/>
</dbReference>
<protein>
    <submittedName>
        <fullName evidence="3">Endo alpha-1,4 polygalactosaminidase</fullName>
    </submittedName>
</protein>
<feature type="chain" id="PRO_5046320429" evidence="1">
    <location>
        <begin position="27"/>
        <end position="257"/>
    </location>
</feature>
<keyword evidence="4" id="KW-1185">Reference proteome</keyword>
<evidence type="ECO:0000259" key="2">
    <source>
        <dbReference type="Pfam" id="PF03537"/>
    </source>
</evidence>
<name>A0ABV8MLG1_9NEIS</name>
<feature type="domain" description="Glycoside-hydrolase family GH114 TIM-barrel" evidence="2">
    <location>
        <begin position="34"/>
        <end position="246"/>
    </location>
</feature>
<dbReference type="InterPro" id="IPR017853">
    <property type="entry name" value="GH"/>
</dbReference>
<dbReference type="InterPro" id="IPR004352">
    <property type="entry name" value="GH114_TIM-barrel"/>
</dbReference>
<dbReference type="PANTHER" id="PTHR35273:SF2">
    <property type="entry name" value="ALPHA-GALACTOSIDASE"/>
    <property type="match status" value="1"/>
</dbReference>
<evidence type="ECO:0000313" key="4">
    <source>
        <dbReference type="Proteomes" id="UP001595791"/>
    </source>
</evidence>
<keyword evidence="1" id="KW-0732">Signal</keyword>
<proteinExistence type="predicted"/>
<dbReference type="Gene3D" id="3.20.20.70">
    <property type="entry name" value="Aldolase class I"/>
    <property type="match status" value="1"/>
</dbReference>
<comment type="caution">
    <text evidence="3">The sequence shown here is derived from an EMBL/GenBank/DDBJ whole genome shotgun (WGS) entry which is preliminary data.</text>
</comment>
<dbReference type="Proteomes" id="UP001595791">
    <property type="component" value="Unassembled WGS sequence"/>
</dbReference>